<comment type="caution">
    <text evidence="8">The sequence shown here is derived from an EMBL/GenBank/DDBJ whole genome shotgun (WGS) entry which is preliminary data.</text>
</comment>
<keyword evidence="9" id="KW-1185">Reference proteome</keyword>
<organism evidence="8 9">
    <name type="scientific">Methanofervidicoccus abyssi</name>
    <dbReference type="NCBI Taxonomy" id="2082189"/>
    <lineage>
        <taxon>Archaea</taxon>
        <taxon>Methanobacteriati</taxon>
        <taxon>Methanobacteriota</taxon>
        <taxon>Methanomada group</taxon>
        <taxon>Methanococci</taxon>
        <taxon>Methanococcales</taxon>
        <taxon>Methanofervidicoccus</taxon>
    </lineage>
</organism>
<evidence type="ECO:0000313" key="8">
    <source>
        <dbReference type="EMBL" id="GBF36477.1"/>
    </source>
</evidence>
<dbReference type="CDD" id="cd00353">
    <property type="entry name" value="Ribosomal_S15p_S13e"/>
    <property type="match status" value="1"/>
</dbReference>
<sequence>MARMHARRRGASGSKKPLRTEPPKWITMTPEEVEQKVVELAKKGYQSAVIGLILRDTYGIPDVKLITGKSISKIMKEHNVYPEVPEDLLNLMKRAVNLRNHLENHPKDLHSRRGLQLIESKIKRLVKYYRRKKVLPENWKYTPETAKLLVE</sequence>
<dbReference type="GO" id="GO:0070181">
    <property type="term" value="F:small ribosomal subunit rRNA binding"/>
    <property type="evidence" value="ECO:0007669"/>
    <property type="project" value="TreeGrafter"/>
</dbReference>
<dbReference type="InterPro" id="IPR012606">
    <property type="entry name" value="Ribosomal_uS15_N"/>
</dbReference>
<evidence type="ECO:0000256" key="5">
    <source>
        <dbReference type="RuleBase" id="RU003919"/>
    </source>
</evidence>
<dbReference type="HAMAP" id="MF_01343_A">
    <property type="entry name" value="Ribosomal_uS15_A"/>
    <property type="match status" value="1"/>
</dbReference>
<dbReference type="Gene3D" id="1.10.287.10">
    <property type="entry name" value="S15/NS1, RNA-binding"/>
    <property type="match status" value="1"/>
</dbReference>
<dbReference type="Proteomes" id="UP000290527">
    <property type="component" value="Unassembled WGS sequence"/>
</dbReference>
<dbReference type="FunFam" id="1.10.287.10:FF:000003">
    <property type="entry name" value="40S ribosomal protein S13"/>
    <property type="match status" value="1"/>
</dbReference>
<dbReference type="PROSITE" id="PS00362">
    <property type="entry name" value="RIBOSOMAL_S15"/>
    <property type="match status" value="1"/>
</dbReference>
<comment type="subunit">
    <text evidence="4">Part of the 30S ribosomal subunit.</text>
</comment>
<evidence type="ECO:0000256" key="3">
    <source>
        <dbReference type="ARBA" id="ARBA00023274"/>
    </source>
</evidence>
<evidence type="ECO:0000313" key="9">
    <source>
        <dbReference type="Proteomes" id="UP000290527"/>
    </source>
</evidence>
<dbReference type="PANTHER" id="PTHR11885:SF6">
    <property type="entry name" value="SMALL RIBOSOMAL SUBUNIT PROTEIN US15"/>
    <property type="match status" value="1"/>
</dbReference>
<dbReference type="RefSeq" id="WP_131007249.1">
    <property type="nucleotide sequence ID" value="NZ_BFAX01000003.1"/>
</dbReference>
<dbReference type="AlphaFoldDB" id="A0A401HQC4"/>
<dbReference type="InterPro" id="IPR000589">
    <property type="entry name" value="Ribosomal_uS15"/>
</dbReference>
<dbReference type="PANTHER" id="PTHR11885">
    <property type="entry name" value="RIBOSOMAL PROTEIN S15P/S13E"/>
    <property type="match status" value="1"/>
</dbReference>
<comment type="similarity">
    <text evidence="1 4 5">Belongs to the universal ribosomal protein uS15 family.</text>
</comment>
<proteinExistence type="inferred from homology"/>
<evidence type="ECO:0000256" key="2">
    <source>
        <dbReference type="ARBA" id="ARBA00022980"/>
    </source>
</evidence>
<dbReference type="EMBL" id="BFAX01000003">
    <property type="protein sequence ID" value="GBF36477.1"/>
    <property type="molecule type" value="Genomic_DNA"/>
</dbReference>
<dbReference type="OrthoDB" id="6533at2157"/>
<dbReference type="SMART" id="SM01386">
    <property type="entry name" value="Ribosomal_S13_N"/>
    <property type="match status" value="1"/>
</dbReference>
<dbReference type="GO" id="GO:0006412">
    <property type="term" value="P:translation"/>
    <property type="evidence" value="ECO:0007669"/>
    <property type="project" value="UniProtKB-UniRule"/>
</dbReference>
<evidence type="ECO:0000256" key="6">
    <source>
        <dbReference type="SAM" id="MobiDB-lite"/>
    </source>
</evidence>
<dbReference type="SUPFAM" id="SSF47060">
    <property type="entry name" value="S15/NS1 RNA-binding domain"/>
    <property type="match status" value="1"/>
</dbReference>
<evidence type="ECO:0000259" key="7">
    <source>
        <dbReference type="SMART" id="SM01386"/>
    </source>
</evidence>
<name>A0A401HQC4_9EURY</name>
<feature type="compositionally biased region" description="Basic residues" evidence="6">
    <location>
        <begin position="1"/>
        <end position="10"/>
    </location>
</feature>
<dbReference type="Pfam" id="PF08069">
    <property type="entry name" value="Ribosomal_S13_N"/>
    <property type="match status" value="1"/>
</dbReference>
<evidence type="ECO:0000256" key="1">
    <source>
        <dbReference type="ARBA" id="ARBA00008434"/>
    </source>
</evidence>
<dbReference type="SMART" id="SM01387">
    <property type="entry name" value="Ribosomal_S15"/>
    <property type="match status" value="1"/>
</dbReference>
<keyword evidence="2 4" id="KW-0689">Ribosomal protein</keyword>
<feature type="domain" description="Small ribosomal subunit protein uS15 N-terminal" evidence="7">
    <location>
        <begin position="1"/>
        <end position="60"/>
    </location>
</feature>
<accession>A0A401HQC4</accession>
<dbReference type="InterPro" id="IPR009068">
    <property type="entry name" value="uS15_NS1_RNA-bd_sf"/>
</dbReference>
<feature type="region of interest" description="Disordered" evidence="6">
    <location>
        <begin position="1"/>
        <end position="22"/>
    </location>
</feature>
<dbReference type="InterPro" id="IPR023029">
    <property type="entry name" value="Ribosomal_uS15_arc_euk"/>
</dbReference>
<dbReference type="Pfam" id="PF00312">
    <property type="entry name" value="Ribosomal_S15"/>
    <property type="match status" value="1"/>
</dbReference>
<dbReference type="NCBIfam" id="NF006331">
    <property type="entry name" value="PRK08561.1"/>
    <property type="match status" value="1"/>
</dbReference>
<dbReference type="GO" id="GO:0022627">
    <property type="term" value="C:cytosolic small ribosomal subunit"/>
    <property type="evidence" value="ECO:0007669"/>
    <property type="project" value="TreeGrafter"/>
</dbReference>
<gene>
    <name evidence="4" type="primary">rps15</name>
    <name evidence="8" type="ORF">MHHB_P0707</name>
</gene>
<protein>
    <recommendedName>
        <fullName evidence="4">Small ribosomal subunit protein uS15</fullName>
    </recommendedName>
</protein>
<reference evidence="8 9" key="1">
    <citation type="journal article" date="2019" name="Int. J. Syst. Evol. Microbiol.">
        <title>Methanofervidicoccus abyssi gen. nov., sp. nov., a hydrogenotrophic methanogen, isolated from a hydrothermal vent chimney in the Mid-Cayman Spreading Center, the Caribbean Sea.</title>
        <authorList>
            <person name="Sakai S."/>
            <person name="Takaki Y."/>
            <person name="Miyazaki M."/>
            <person name="Ogawara M."/>
            <person name="Yanagawa K."/>
            <person name="Miyazaki J."/>
            <person name="Takai K."/>
        </authorList>
    </citation>
    <scope>NUCLEOTIDE SEQUENCE [LARGE SCALE GENOMIC DNA]</scope>
    <source>
        <strain evidence="8 9">HHB</strain>
    </source>
</reference>
<dbReference type="GO" id="GO:0003735">
    <property type="term" value="F:structural constituent of ribosome"/>
    <property type="evidence" value="ECO:0007669"/>
    <property type="project" value="InterPro"/>
</dbReference>
<evidence type="ECO:0000256" key="4">
    <source>
        <dbReference type="HAMAP-Rule" id="MF_01343"/>
    </source>
</evidence>
<keyword evidence="3 4" id="KW-0687">Ribonucleoprotein</keyword>
<dbReference type="Gene3D" id="4.10.860.130">
    <property type="match status" value="1"/>
</dbReference>